<dbReference type="EMBL" id="JAUZQC010000021">
    <property type="protein sequence ID" value="KAK5851949.1"/>
    <property type="molecule type" value="Genomic_DNA"/>
</dbReference>
<keyword evidence="3" id="KW-1185">Reference proteome</keyword>
<dbReference type="Proteomes" id="UP001346869">
    <property type="component" value="Unassembled WGS sequence"/>
</dbReference>
<dbReference type="AlphaFoldDB" id="A0AAN7X0Y7"/>
<organism evidence="2 3">
    <name type="scientific">Eleginops maclovinus</name>
    <name type="common">Patagonian blennie</name>
    <name type="synonym">Eleginus maclovinus</name>
    <dbReference type="NCBI Taxonomy" id="56733"/>
    <lineage>
        <taxon>Eukaryota</taxon>
        <taxon>Metazoa</taxon>
        <taxon>Chordata</taxon>
        <taxon>Craniata</taxon>
        <taxon>Vertebrata</taxon>
        <taxon>Euteleostomi</taxon>
        <taxon>Actinopterygii</taxon>
        <taxon>Neopterygii</taxon>
        <taxon>Teleostei</taxon>
        <taxon>Neoteleostei</taxon>
        <taxon>Acanthomorphata</taxon>
        <taxon>Eupercaria</taxon>
        <taxon>Perciformes</taxon>
        <taxon>Notothenioidei</taxon>
        <taxon>Eleginopidae</taxon>
        <taxon>Eleginops</taxon>
    </lineage>
</organism>
<gene>
    <name evidence="2" type="ORF">PBY51_023461</name>
</gene>
<feature type="compositionally biased region" description="Polar residues" evidence="1">
    <location>
        <begin position="18"/>
        <end position="34"/>
    </location>
</feature>
<reference evidence="2 3" key="1">
    <citation type="journal article" date="2023" name="Genes (Basel)">
        <title>Chromosome-Level Genome Assembly and Circadian Gene Repertoire of the Patagonia Blennie Eleginops maclovinus-The Closest Ancestral Proxy of Antarctic Cryonotothenioids.</title>
        <authorList>
            <person name="Cheng C.C."/>
            <person name="Rivera-Colon A.G."/>
            <person name="Minhas B.F."/>
            <person name="Wilson L."/>
            <person name="Rayamajhi N."/>
            <person name="Vargas-Chacoff L."/>
            <person name="Catchen J.M."/>
        </authorList>
    </citation>
    <scope>NUCLEOTIDE SEQUENCE [LARGE SCALE GENOMIC DNA]</scope>
    <source>
        <strain evidence="2">JMC-PN-2008</strain>
    </source>
</reference>
<sequence length="85" mass="9195">MRNRWPPQTPQPTSNPSLTKSSLPAHLSQENIANPSLLEGGAGDGDLKGAEDAVRTVCLQLSKLEDPKTQLRSQSRLRQPSAGYT</sequence>
<feature type="region of interest" description="Disordered" evidence="1">
    <location>
        <begin position="1"/>
        <end position="48"/>
    </location>
</feature>
<protein>
    <submittedName>
        <fullName evidence="2">Uncharacterized protein</fullName>
    </submittedName>
</protein>
<name>A0AAN7X0Y7_ELEMC</name>
<evidence type="ECO:0000256" key="1">
    <source>
        <dbReference type="SAM" id="MobiDB-lite"/>
    </source>
</evidence>
<evidence type="ECO:0000313" key="3">
    <source>
        <dbReference type="Proteomes" id="UP001346869"/>
    </source>
</evidence>
<evidence type="ECO:0000313" key="2">
    <source>
        <dbReference type="EMBL" id="KAK5851949.1"/>
    </source>
</evidence>
<comment type="caution">
    <text evidence="2">The sequence shown here is derived from an EMBL/GenBank/DDBJ whole genome shotgun (WGS) entry which is preliminary data.</text>
</comment>
<reference evidence="2 3" key="2">
    <citation type="journal article" date="2023" name="Mol. Biol. Evol.">
        <title>Genomics of Secondarily Temperate Adaptation in the Only Non-Antarctic Icefish.</title>
        <authorList>
            <person name="Rivera-Colon A.G."/>
            <person name="Rayamajhi N."/>
            <person name="Minhas B.F."/>
            <person name="Madrigal G."/>
            <person name="Bilyk K.T."/>
            <person name="Yoon V."/>
            <person name="Hune M."/>
            <person name="Gregory S."/>
            <person name="Cheng C.H.C."/>
            <person name="Catchen J.M."/>
        </authorList>
    </citation>
    <scope>NUCLEOTIDE SEQUENCE [LARGE SCALE GENOMIC DNA]</scope>
    <source>
        <strain evidence="2">JMC-PN-2008</strain>
    </source>
</reference>
<accession>A0AAN7X0Y7</accession>
<proteinExistence type="predicted"/>